<name>A0ABX1N537_9RHOO</name>
<dbReference type="PROSITE" id="PS50404">
    <property type="entry name" value="GST_NTER"/>
    <property type="match status" value="1"/>
</dbReference>
<dbReference type="Gene3D" id="3.40.30.10">
    <property type="entry name" value="Glutaredoxin"/>
    <property type="match status" value="1"/>
</dbReference>
<evidence type="ECO:0000259" key="2">
    <source>
        <dbReference type="PROSITE" id="PS50405"/>
    </source>
</evidence>
<feature type="domain" description="GST N-terminal" evidence="1">
    <location>
        <begin position="1"/>
        <end position="90"/>
    </location>
</feature>
<dbReference type="PANTHER" id="PTHR11571">
    <property type="entry name" value="GLUTATHIONE S-TRANSFERASE"/>
    <property type="match status" value="1"/>
</dbReference>
<accession>A0ABX1N537</accession>
<evidence type="ECO:0000313" key="4">
    <source>
        <dbReference type="Proteomes" id="UP000601990"/>
    </source>
</evidence>
<dbReference type="RefSeq" id="WP_169199632.1">
    <property type="nucleotide sequence ID" value="NZ_WTVH02000010.1"/>
</dbReference>
<dbReference type="Gene3D" id="1.20.1050.10">
    <property type="match status" value="1"/>
</dbReference>
<dbReference type="Proteomes" id="UP000601990">
    <property type="component" value="Unassembled WGS sequence"/>
</dbReference>
<dbReference type="InterPro" id="IPR036249">
    <property type="entry name" value="Thioredoxin-like_sf"/>
</dbReference>
<dbReference type="SUPFAM" id="SSF52833">
    <property type="entry name" value="Thioredoxin-like"/>
    <property type="match status" value="1"/>
</dbReference>
<dbReference type="Pfam" id="PF14497">
    <property type="entry name" value="GST_C_3"/>
    <property type="match status" value="1"/>
</dbReference>
<protein>
    <submittedName>
        <fullName evidence="3">Glutathione S-transferase</fullName>
    </submittedName>
</protein>
<evidence type="ECO:0000259" key="1">
    <source>
        <dbReference type="PROSITE" id="PS50404"/>
    </source>
</evidence>
<organism evidence="3 4">
    <name type="scientific">Aromatoleum buckelii</name>
    <dbReference type="NCBI Taxonomy" id="200254"/>
    <lineage>
        <taxon>Bacteria</taxon>
        <taxon>Pseudomonadati</taxon>
        <taxon>Pseudomonadota</taxon>
        <taxon>Betaproteobacteria</taxon>
        <taxon>Rhodocyclales</taxon>
        <taxon>Rhodocyclaceae</taxon>
        <taxon>Aromatoleum</taxon>
    </lineage>
</organism>
<dbReference type="CDD" id="cd03192">
    <property type="entry name" value="GST_C_Sigma_like"/>
    <property type="match status" value="1"/>
</dbReference>
<dbReference type="InterPro" id="IPR004046">
    <property type="entry name" value="GST_C"/>
</dbReference>
<gene>
    <name evidence="3" type="ORF">GO608_13830</name>
</gene>
<dbReference type="EMBL" id="WTVH01000029">
    <property type="protein sequence ID" value="NMF94404.1"/>
    <property type="molecule type" value="Genomic_DNA"/>
</dbReference>
<proteinExistence type="predicted"/>
<dbReference type="InterPro" id="IPR036282">
    <property type="entry name" value="Glutathione-S-Trfase_C_sf"/>
</dbReference>
<dbReference type="InterPro" id="IPR010987">
    <property type="entry name" value="Glutathione-S-Trfase_C-like"/>
</dbReference>
<comment type="caution">
    <text evidence="3">The sequence shown here is derived from an EMBL/GenBank/DDBJ whole genome shotgun (WGS) entry which is preliminary data.</text>
</comment>
<dbReference type="PROSITE" id="PS50405">
    <property type="entry name" value="GST_CTER"/>
    <property type="match status" value="1"/>
</dbReference>
<feature type="domain" description="GST C-terminal" evidence="2">
    <location>
        <begin position="99"/>
        <end position="228"/>
    </location>
</feature>
<keyword evidence="4" id="KW-1185">Reference proteome</keyword>
<reference evidence="3" key="1">
    <citation type="submission" date="2019-12" db="EMBL/GenBank/DDBJ databases">
        <title>Comparative genomics gives insights into the taxonomy of the Azoarcus-Aromatoleum group and reveals separate origins of nif in the plant-associated Azoarcus and non-plant-associated Aromatoleum sub-groups.</title>
        <authorList>
            <person name="Lafos M."/>
            <person name="Maluk M."/>
            <person name="Batista M."/>
            <person name="Junghare M."/>
            <person name="Carmona M."/>
            <person name="Faoro H."/>
            <person name="Cruz L.M."/>
            <person name="Battistoni F."/>
            <person name="De Souza E."/>
            <person name="Pedrosa F."/>
            <person name="Chen W.-M."/>
            <person name="Poole P.S."/>
            <person name="Dixon R.A."/>
            <person name="James E.K."/>
        </authorList>
    </citation>
    <scope>NUCLEOTIDE SEQUENCE</scope>
    <source>
        <strain evidence="3">U120</strain>
    </source>
</reference>
<dbReference type="InterPro" id="IPR004045">
    <property type="entry name" value="Glutathione_S-Trfase_N"/>
</dbReference>
<sequence>MRYELYYWPSIQGRGEFVRLLLEEAGADYVDVARLPEENGMGLAALLRLLGGESLEHVPFAPPFLKAGDLVIGQTANILLYLGPRLGLAPKTEAGRHWAHQLQLTIADLVGEIHDTHHPIASSLYYEDQKPEALRRAKDFTKNRLPKFLGYFEQVRAQNSFRSGYLVGDTLSYVDLSMFQVVAGLRYAFPRTMARLEPGCPGLVELHRRVARRPRLAAYLASDRRLPFSEEGIFRHYPELDR</sequence>
<evidence type="ECO:0000313" key="3">
    <source>
        <dbReference type="EMBL" id="NMF94404.1"/>
    </source>
</evidence>
<dbReference type="PANTHER" id="PTHR11571:SF263">
    <property type="entry name" value="GLUTATHIONE S-TRANSFERASE"/>
    <property type="match status" value="1"/>
</dbReference>
<dbReference type="InterPro" id="IPR050213">
    <property type="entry name" value="GST_superfamily"/>
</dbReference>
<dbReference type="SUPFAM" id="SSF47616">
    <property type="entry name" value="GST C-terminal domain-like"/>
    <property type="match status" value="1"/>
</dbReference>